<dbReference type="eggNOG" id="COG0010">
    <property type="taxonomic scope" value="Bacteria"/>
</dbReference>
<dbReference type="KEGG" id="lxx:Lxx06520"/>
<feature type="compositionally biased region" description="Polar residues" evidence="5">
    <location>
        <begin position="305"/>
        <end position="314"/>
    </location>
</feature>
<name>Q6AG97_LEIXX</name>
<proteinExistence type="inferred from homology"/>
<evidence type="ECO:0000256" key="5">
    <source>
        <dbReference type="SAM" id="MobiDB-lite"/>
    </source>
</evidence>
<dbReference type="PANTHER" id="PTHR43782:SF3">
    <property type="entry name" value="ARGINASE"/>
    <property type="match status" value="1"/>
</dbReference>
<dbReference type="EMBL" id="AE016822">
    <property type="protein sequence ID" value="AAT88598.1"/>
    <property type="molecule type" value="Genomic_DNA"/>
</dbReference>
<evidence type="ECO:0000256" key="3">
    <source>
        <dbReference type="ARBA" id="ARBA00023211"/>
    </source>
</evidence>
<keyword evidence="3" id="KW-0464">Manganese</keyword>
<dbReference type="PRINTS" id="PR00116">
    <property type="entry name" value="ARGINASE"/>
</dbReference>
<evidence type="ECO:0000313" key="7">
    <source>
        <dbReference type="Proteomes" id="UP000001306"/>
    </source>
</evidence>
<keyword evidence="2" id="KW-0378">Hydrolase</keyword>
<dbReference type="HOGENOM" id="CLU_085654_0_0_11"/>
<dbReference type="PROSITE" id="PS51409">
    <property type="entry name" value="ARGINASE_2"/>
    <property type="match status" value="1"/>
</dbReference>
<sequence length="314" mass="31521">MSGASFLVIPQWQGSGSSRAMRLIDGAEAVLGDLPVSRTHVVTVPAAAGEALGTGVQRYSSLTAIRELAAAEIEVLAAPIVTVGGDCGADLASVQHAVSTRPGGALALVWFDAHGDLNDVATSPSGAFHGMVLRALLGDGPDGLASTGSAVLKPSSIVLAGTRALDEGESAFVAKNGIRVVEPGDFDDPDALVRAVGASGATAVYLHIDLDVLDPAVVDGIGSPEPFGVTTEQLCDAIRALRARFELAGAAVTEFAPESAEAAVRDLPVILRVLGALTSPVAGPRTSGTPVAPVSPDAPSSTASGPQRLSTDAP</sequence>
<gene>
    <name evidence="6" type="primary">arg1</name>
    <name evidence="6" type="ordered locus">Lxx06520</name>
</gene>
<dbReference type="CDD" id="cd09999">
    <property type="entry name" value="Arginase-like_1"/>
    <property type="match status" value="1"/>
</dbReference>
<dbReference type="RefSeq" id="WP_011185597.1">
    <property type="nucleotide sequence ID" value="NC_006087.1"/>
</dbReference>
<comment type="similarity">
    <text evidence="4">Belongs to the arginase family.</text>
</comment>
<dbReference type="AlphaFoldDB" id="Q6AG97"/>
<dbReference type="InterPro" id="IPR023696">
    <property type="entry name" value="Ureohydrolase_dom_sf"/>
</dbReference>
<evidence type="ECO:0000313" key="6">
    <source>
        <dbReference type="EMBL" id="AAT88598.1"/>
    </source>
</evidence>
<dbReference type="SUPFAM" id="SSF52768">
    <property type="entry name" value="Arginase/deacetylase"/>
    <property type="match status" value="1"/>
</dbReference>
<keyword evidence="7" id="KW-1185">Reference proteome</keyword>
<organism evidence="6 7">
    <name type="scientific">Leifsonia xyli subsp. xyli (strain CTCB07)</name>
    <dbReference type="NCBI Taxonomy" id="281090"/>
    <lineage>
        <taxon>Bacteria</taxon>
        <taxon>Bacillati</taxon>
        <taxon>Actinomycetota</taxon>
        <taxon>Actinomycetes</taxon>
        <taxon>Micrococcales</taxon>
        <taxon>Microbacteriaceae</taxon>
        <taxon>Leifsonia</taxon>
    </lineage>
</organism>
<dbReference type="Pfam" id="PF00491">
    <property type="entry name" value="Arginase"/>
    <property type="match status" value="1"/>
</dbReference>
<dbReference type="Gene3D" id="3.40.800.10">
    <property type="entry name" value="Ureohydrolase domain"/>
    <property type="match status" value="1"/>
</dbReference>
<dbReference type="Proteomes" id="UP000001306">
    <property type="component" value="Chromosome"/>
</dbReference>
<evidence type="ECO:0000256" key="1">
    <source>
        <dbReference type="ARBA" id="ARBA00022723"/>
    </source>
</evidence>
<keyword evidence="1" id="KW-0479">Metal-binding</keyword>
<evidence type="ECO:0000256" key="4">
    <source>
        <dbReference type="PROSITE-ProRule" id="PRU00742"/>
    </source>
</evidence>
<dbReference type="GO" id="GO:0030145">
    <property type="term" value="F:manganese ion binding"/>
    <property type="evidence" value="ECO:0007669"/>
    <property type="project" value="TreeGrafter"/>
</dbReference>
<dbReference type="GO" id="GO:0004053">
    <property type="term" value="F:arginase activity"/>
    <property type="evidence" value="ECO:0007669"/>
    <property type="project" value="TreeGrafter"/>
</dbReference>
<feature type="region of interest" description="Disordered" evidence="5">
    <location>
        <begin position="280"/>
        <end position="314"/>
    </location>
</feature>
<dbReference type="GO" id="GO:0005829">
    <property type="term" value="C:cytosol"/>
    <property type="evidence" value="ECO:0007669"/>
    <property type="project" value="TreeGrafter"/>
</dbReference>
<dbReference type="InterPro" id="IPR006035">
    <property type="entry name" value="Ureohydrolase"/>
</dbReference>
<dbReference type="PANTHER" id="PTHR43782">
    <property type="entry name" value="ARGINASE"/>
    <property type="match status" value="1"/>
</dbReference>
<protein>
    <submittedName>
        <fullName evidence="6">Arginase</fullName>
    </submittedName>
</protein>
<evidence type="ECO:0000256" key="2">
    <source>
        <dbReference type="ARBA" id="ARBA00022801"/>
    </source>
</evidence>
<dbReference type="STRING" id="281090.Lxx06520"/>
<accession>Q6AG97</accession>
<feature type="compositionally biased region" description="Low complexity" evidence="5">
    <location>
        <begin position="289"/>
        <end position="304"/>
    </location>
</feature>
<reference evidence="6 7" key="1">
    <citation type="journal article" date="2004" name="Mol. Plant Microbe Interact.">
        <title>The genome sequence of the Gram-positive sugarcane pathogen Leifsonia xyli subsp. xyli.</title>
        <authorList>
            <person name="Monteiro-Vitorello C.B."/>
            <person name="Camargo L.E.A."/>
            <person name="Van Sluys M.A."/>
            <person name="Kitajima J.P."/>
            <person name="Truffi D."/>
            <person name="do Amaral A.M."/>
            <person name="Harakava R."/>
            <person name="de Oliveira J.C.F."/>
            <person name="Wood D."/>
            <person name="de Oliveira M.C."/>
            <person name="Miyaki C.Y."/>
            <person name="Takita M.A."/>
            <person name="da Silva A.C.R."/>
            <person name="Furlan L.R."/>
            <person name="Carraro D.M."/>
            <person name="Camarotte G."/>
            <person name="Almeida N.F. Jr."/>
            <person name="Carrer H."/>
            <person name="Coutinho L.L."/>
            <person name="El-Dorry H.A."/>
            <person name="Ferro M.I.T."/>
            <person name="Gagliardi P.R."/>
            <person name="Giglioti E."/>
            <person name="Goldman M.H.S."/>
            <person name="Goldman G.H."/>
            <person name="Kimura E.T."/>
            <person name="Ferro E.S."/>
            <person name="Kuramae E.E."/>
            <person name="Lemos E.G.M."/>
            <person name="Lemos M.V.F."/>
            <person name="Mauro S.M.Z."/>
            <person name="Machado M.A."/>
            <person name="Marino C.L."/>
            <person name="Menck C.F."/>
            <person name="Nunes L.R."/>
            <person name="Oliveira R.C."/>
            <person name="Pereira G.G."/>
            <person name="Siqueira W."/>
            <person name="de Souza A.A."/>
            <person name="Tsai S.M."/>
            <person name="Zanca A.S."/>
            <person name="Simpson A.J.G."/>
            <person name="Brumbley S.M."/>
            <person name="Setubal J.C."/>
        </authorList>
    </citation>
    <scope>NUCLEOTIDE SEQUENCE [LARGE SCALE GENOMIC DNA]</scope>
    <source>
        <strain evidence="6 7">CTCB07</strain>
    </source>
</reference>